<sequence>CQIQRAFEMCSSVTVLHSSPKFSIKTHCSRAEKNVEECSMWNICDEDHIDEARTPHLTM</sequence>
<keyword evidence="2" id="KW-1185">Reference proteome</keyword>
<protein>
    <submittedName>
        <fullName evidence="1">Uncharacterized protein</fullName>
    </submittedName>
</protein>
<organism evidence="1 2">
    <name type="scientific">Cirrhinus mrigala</name>
    <name type="common">Mrigala</name>
    <dbReference type="NCBI Taxonomy" id="683832"/>
    <lineage>
        <taxon>Eukaryota</taxon>
        <taxon>Metazoa</taxon>
        <taxon>Chordata</taxon>
        <taxon>Craniata</taxon>
        <taxon>Vertebrata</taxon>
        <taxon>Euteleostomi</taxon>
        <taxon>Actinopterygii</taxon>
        <taxon>Neopterygii</taxon>
        <taxon>Teleostei</taxon>
        <taxon>Ostariophysi</taxon>
        <taxon>Cypriniformes</taxon>
        <taxon>Cyprinidae</taxon>
        <taxon>Labeoninae</taxon>
        <taxon>Labeonini</taxon>
        <taxon>Cirrhinus</taxon>
    </lineage>
</organism>
<dbReference type="AlphaFoldDB" id="A0ABD0NFX2"/>
<accession>A0ABD0NFX2</accession>
<comment type="caution">
    <text evidence="1">The sequence shown here is derived from an EMBL/GenBank/DDBJ whole genome shotgun (WGS) entry which is preliminary data.</text>
</comment>
<evidence type="ECO:0000313" key="2">
    <source>
        <dbReference type="Proteomes" id="UP001529510"/>
    </source>
</evidence>
<name>A0ABD0NFX2_CIRMR</name>
<proteinExistence type="predicted"/>
<reference evidence="1 2" key="1">
    <citation type="submission" date="2024-05" db="EMBL/GenBank/DDBJ databases">
        <title>Genome sequencing and assembly of Indian major carp, Cirrhinus mrigala (Hamilton, 1822).</title>
        <authorList>
            <person name="Mohindra V."/>
            <person name="Chowdhury L.M."/>
            <person name="Lal K."/>
            <person name="Jena J.K."/>
        </authorList>
    </citation>
    <scope>NUCLEOTIDE SEQUENCE [LARGE SCALE GENOMIC DNA]</scope>
    <source>
        <strain evidence="1">CM1030</strain>
        <tissue evidence="1">Blood</tissue>
    </source>
</reference>
<feature type="non-terminal residue" evidence="1">
    <location>
        <position position="1"/>
    </location>
</feature>
<dbReference type="EMBL" id="JAMKFB020000022">
    <property type="protein sequence ID" value="KAL0160260.1"/>
    <property type="molecule type" value="Genomic_DNA"/>
</dbReference>
<feature type="non-terminal residue" evidence="1">
    <location>
        <position position="59"/>
    </location>
</feature>
<evidence type="ECO:0000313" key="1">
    <source>
        <dbReference type="EMBL" id="KAL0160260.1"/>
    </source>
</evidence>
<gene>
    <name evidence="1" type="ORF">M9458_043985</name>
</gene>
<dbReference type="Proteomes" id="UP001529510">
    <property type="component" value="Unassembled WGS sequence"/>
</dbReference>